<proteinExistence type="predicted"/>
<dbReference type="InterPro" id="IPR045865">
    <property type="entry name" value="ACT-like_dom_sf"/>
</dbReference>
<protein>
    <submittedName>
        <fullName evidence="2">ACT domain-containing protein</fullName>
    </submittedName>
</protein>
<dbReference type="PANTHER" id="PTHR39199">
    <property type="entry name" value="BLR5128 PROTEIN"/>
    <property type="match status" value="1"/>
</dbReference>
<dbReference type="InterPro" id="IPR018717">
    <property type="entry name" value="DUF2241"/>
</dbReference>
<dbReference type="SUPFAM" id="SSF55021">
    <property type="entry name" value="ACT-like"/>
    <property type="match status" value="2"/>
</dbReference>
<dbReference type="PANTHER" id="PTHR39199:SF1">
    <property type="entry name" value="BLR5128 PROTEIN"/>
    <property type="match status" value="1"/>
</dbReference>
<sequence>MSGITELDKLLQTIQPQLLDTECVFCKVQGHLGDYLALNPIATFMESEGLTLVLQKEAAINAGLTFENTFRQITLTVHSSLEAVGLTAAVSAKLTAKGISANVFAAYYHDHIFVPSAKASAALLALQELSL</sequence>
<dbReference type="AlphaFoldDB" id="A0A9X2WK31"/>
<keyword evidence="3" id="KW-1185">Reference proteome</keyword>
<evidence type="ECO:0000313" key="3">
    <source>
        <dbReference type="Proteomes" id="UP001155546"/>
    </source>
</evidence>
<name>A0A9X2WK31_9GAMM</name>
<feature type="domain" description="DUF2241" evidence="1">
    <location>
        <begin position="2"/>
        <end position="71"/>
    </location>
</feature>
<evidence type="ECO:0000259" key="1">
    <source>
        <dbReference type="Pfam" id="PF10000"/>
    </source>
</evidence>
<reference evidence="2" key="1">
    <citation type="journal article" date="2023" name="Int. J. Syst. Evol. Microbiol.">
        <title>&lt;i&gt;Shewanella septentrionalis&lt;/i&gt; sp. nov. and &lt;i&gt;Shewanella holmiensis&lt;/i&gt; sp. nov., isolated from Baltic Sea water and sediments.</title>
        <authorList>
            <person name="Martin-Rodriguez A.J."/>
            <person name="Thorell K."/>
            <person name="Joffre E."/>
            <person name="Jensie-Markopoulos S."/>
            <person name="Moore E.R.B."/>
            <person name="Sjoling A."/>
        </authorList>
    </citation>
    <scope>NUCLEOTIDE SEQUENCE</scope>
    <source>
        <strain evidence="2">SP1S2-7</strain>
    </source>
</reference>
<dbReference type="EMBL" id="JAMTCD010000002">
    <property type="protein sequence ID" value="MCT7940615.1"/>
    <property type="molecule type" value="Genomic_DNA"/>
</dbReference>
<comment type="caution">
    <text evidence="2">The sequence shown here is derived from an EMBL/GenBank/DDBJ whole genome shotgun (WGS) entry which is preliminary data.</text>
</comment>
<accession>A0A9X2WK31</accession>
<gene>
    <name evidence="2" type="ORF">NE535_02180</name>
</gene>
<dbReference type="Pfam" id="PF10000">
    <property type="entry name" value="ACT_3"/>
    <property type="match status" value="1"/>
</dbReference>
<evidence type="ECO:0000313" key="2">
    <source>
        <dbReference type="EMBL" id="MCT7940615.1"/>
    </source>
</evidence>
<organism evidence="2 3">
    <name type="scientific">Shewanella holmiensis</name>
    <dbReference type="NCBI Taxonomy" id="2952222"/>
    <lineage>
        <taxon>Bacteria</taxon>
        <taxon>Pseudomonadati</taxon>
        <taxon>Pseudomonadota</taxon>
        <taxon>Gammaproteobacteria</taxon>
        <taxon>Alteromonadales</taxon>
        <taxon>Shewanellaceae</taxon>
        <taxon>Shewanella</taxon>
    </lineage>
</organism>
<dbReference type="RefSeq" id="WP_261297059.1">
    <property type="nucleotide sequence ID" value="NZ_JAMTCD010000002.1"/>
</dbReference>
<dbReference type="Proteomes" id="UP001155546">
    <property type="component" value="Unassembled WGS sequence"/>
</dbReference>
<dbReference type="Gene3D" id="3.30.2130.10">
    <property type="entry name" value="VC0802-like"/>
    <property type="match status" value="1"/>
</dbReference>